<dbReference type="OrthoDB" id="2652483at2"/>
<reference evidence="2 3" key="1">
    <citation type="journal article" date="2014" name="Genome Announc.">
        <title>Draft Genome Sequence of Paenibacillus pini JCM 16418T, Isolated from the Rhizosphere of Pine Tree.</title>
        <authorList>
            <person name="Yuki M."/>
            <person name="Oshima K."/>
            <person name="Suda W."/>
            <person name="Oshida Y."/>
            <person name="Kitamura K."/>
            <person name="Iida Y."/>
            <person name="Hattori M."/>
            <person name="Ohkuma M."/>
        </authorList>
    </citation>
    <scope>NUCLEOTIDE SEQUENCE [LARGE SCALE GENOMIC DNA]</scope>
    <source>
        <strain evidence="2 3">JCM 16418</strain>
    </source>
</reference>
<comment type="caution">
    <text evidence="2">The sequence shown here is derived from an EMBL/GenBank/DDBJ whole genome shotgun (WGS) entry which is preliminary data.</text>
</comment>
<dbReference type="eggNOG" id="ENOG5033J86">
    <property type="taxonomic scope" value="Bacteria"/>
</dbReference>
<feature type="transmembrane region" description="Helical" evidence="1">
    <location>
        <begin position="6"/>
        <end position="26"/>
    </location>
</feature>
<dbReference type="EMBL" id="BAVZ01000009">
    <property type="protein sequence ID" value="GAF09105.1"/>
    <property type="molecule type" value="Genomic_DNA"/>
</dbReference>
<keyword evidence="1" id="KW-0812">Transmembrane</keyword>
<name>W7YDX1_9BACL</name>
<dbReference type="STRING" id="1236976.JCM16418_3224"/>
<keyword evidence="1" id="KW-1133">Transmembrane helix</keyword>
<keyword evidence="3" id="KW-1185">Reference proteome</keyword>
<evidence type="ECO:0000256" key="1">
    <source>
        <dbReference type="SAM" id="Phobius"/>
    </source>
</evidence>
<evidence type="ECO:0000313" key="3">
    <source>
        <dbReference type="Proteomes" id="UP000019364"/>
    </source>
</evidence>
<dbReference type="AlphaFoldDB" id="W7YDX1"/>
<keyword evidence="1" id="KW-0472">Membrane</keyword>
<accession>W7YDX1</accession>
<sequence>MKLRAIPIVLTVVVSASVLFGGWFVYRQVAEQSPLQQIAKDYKGVNNAQFDINRNLVSLKLDLKPDANLPGLIDQINKKGKSIIGTRPLKLDFVDHSSDKLNQFWDQAMFPVAEAMESKTYTQIPTKLMEMAKTLGIETQAEMDINNVYIRLSDGKASKFLVLPRDPAKMGVWE</sequence>
<dbReference type="Proteomes" id="UP000019364">
    <property type="component" value="Unassembled WGS sequence"/>
</dbReference>
<dbReference type="RefSeq" id="WP_036650176.1">
    <property type="nucleotide sequence ID" value="NZ_BAVZ01000009.1"/>
</dbReference>
<evidence type="ECO:0000313" key="2">
    <source>
        <dbReference type="EMBL" id="GAF09105.1"/>
    </source>
</evidence>
<organism evidence="2 3">
    <name type="scientific">Paenibacillus pini JCM 16418</name>
    <dbReference type="NCBI Taxonomy" id="1236976"/>
    <lineage>
        <taxon>Bacteria</taxon>
        <taxon>Bacillati</taxon>
        <taxon>Bacillota</taxon>
        <taxon>Bacilli</taxon>
        <taxon>Bacillales</taxon>
        <taxon>Paenibacillaceae</taxon>
        <taxon>Paenibacillus</taxon>
    </lineage>
</organism>
<protein>
    <submittedName>
        <fullName evidence="2">Uncharacterized protein</fullName>
    </submittedName>
</protein>
<gene>
    <name evidence="2" type="ORF">JCM16418_3224</name>
</gene>
<proteinExistence type="predicted"/>